<dbReference type="EMBL" id="AAKDLR010000134">
    <property type="protein sequence ID" value="ECQ9024312.1"/>
    <property type="molecule type" value="Genomic_DNA"/>
</dbReference>
<feature type="non-terminal residue" evidence="2">
    <location>
        <position position="1"/>
    </location>
</feature>
<dbReference type="InterPro" id="IPR004017">
    <property type="entry name" value="Cys_rich_dom"/>
</dbReference>
<name>A0A5Z0FB31_CAMJU</name>
<gene>
    <name evidence="2" type="ORF">F0H25_09545</name>
</gene>
<dbReference type="AlphaFoldDB" id="A0A5Z0FB31"/>
<evidence type="ECO:0000259" key="1">
    <source>
        <dbReference type="Pfam" id="PF02754"/>
    </source>
</evidence>
<feature type="domain" description="Cysteine-rich" evidence="1">
    <location>
        <begin position="9"/>
        <end position="95"/>
    </location>
</feature>
<protein>
    <submittedName>
        <fullName evidence="2">(Fe-S)-binding protein</fullName>
    </submittedName>
</protein>
<sequence>KSHKRVCNVVYFTSCLNKSFKPNEKMHDKRSLQEVFESLCKKANIGIIYAPNDLCCGKAYENFQDIQDKNIQKINDFLSNIDSPIVLDHSACSAKLISDHSKYEIYDLSEYLLKFIAPKLRIDKINENVGLYIMCAARKLGLNENIIKLTKLCTNGKVLIDNDTYCCGFAGYKGFFKPQLNISAT</sequence>
<comment type="caution">
    <text evidence="2">The sequence shown here is derived from an EMBL/GenBank/DDBJ whole genome shotgun (WGS) entry which is preliminary data.</text>
</comment>
<feature type="non-terminal residue" evidence="2">
    <location>
        <position position="185"/>
    </location>
</feature>
<proteinExistence type="predicted"/>
<accession>A0A5Z0FB31</accession>
<evidence type="ECO:0000313" key="2">
    <source>
        <dbReference type="EMBL" id="ECQ9024312.1"/>
    </source>
</evidence>
<organism evidence="2">
    <name type="scientific">Campylobacter jejuni</name>
    <dbReference type="NCBI Taxonomy" id="197"/>
    <lineage>
        <taxon>Bacteria</taxon>
        <taxon>Pseudomonadati</taxon>
        <taxon>Campylobacterota</taxon>
        <taxon>Epsilonproteobacteria</taxon>
        <taxon>Campylobacterales</taxon>
        <taxon>Campylobacteraceae</taxon>
        <taxon>Campylobacter</taxon>
    </lineage>
</organism>
<reference evidence="2" key="1">
    <citation type="submission" date="2019-08" db="EMBL/GenBank/DDBJ databases">
        <authorList>
            <person name="Ashton P.M."/>
            <person name="Dallman T."/>
            <person name="Nair S."/>
            <person name="De Pinna E."/>
            <person name="Peters T."/>
            <person name="Grant K."/>
        </authorList>
    </citation>
    <scope>NUCLEOTIDE SEQUENCE</scope>
    <source>
        <strain evidence="2">264094</strain>
    </source>
</reference>
<dbReference type="Pfam" id="PF02754">
    <property type="entry name" value="CCG"/>
    <property type="match status" value="1"/>
</dbReference>
<dbReference type="GO" id="GO:0016491">
    <property type="term" value="F:oxidoreductase activity"/>
    <property type="evidence" value="ECO:0007669"/>
    <property type="project" value="UniProtKB-ARBA"/>
</dbReference>